<feature type="compositionally biased region" description="Low complexity" evidence="2">
    <location>
        <begin position="69"/>
        <end position="80"/>
    </location>
</feature>
<feature type="region of interest" description="Disordered" evidence="2">
    <location>
        <begin position="25"/>
        <end position="82"/>
    </location>
</feature>
<dbReference type="InterPro" id="IPR015943">
    <property type="entry name" value="WD40/YVTN_repeat-like_dom_sf"/>
</dbReference>
<dbReference type="InterPro" id="IPR053053">
    <property type="entry name" value="WD_repeat_protein"/>
</dbReference>
<gene>
    <name evidence="4" type="primary">wdr25</name>
</gene>
<dbReference type="CTD" id="79446"/>
<evidence type="ECO:0000256" key="1">
    <source>
        <dbReference type="PROSITE-ProRule" id="PRU00221"/>
    </source>
</evidence>
<dbReference type="Gene3D" id="2.130.10.10">
    <property type="entry name" value="YVTN repeat-like/Quinoprotein amine dehydrogenase"/>
    <property type="match status" value="1"/>
</dbReference>
<dbReference type="InterPro" id="IPR036322">
    <property type="entry name" value="WD40_repeat_dom_sf"/>
</dbReference>
<feature type="repeat" description="WD" evidence="1">
    <location>
        <begin position="249"/>
        <end position="290"/>
    </location>
</feature>
<dbReference type="SMART" id="SM00320">
    <property type="entry name" value="WD40"/>
    <property type="match status" value="5"/>
</dbReference>
<feature type="repeat" description="WD" evidence="1">
    <location>
        <begin position="203"/>
        <end position="238"/>
    </location>
</feature>
<feature type="region of interest" description="Disordered" evidence="2">
    <location>
        <begin position="116"/>
        <end position="139"/>
    </location>
</feature>
<keyword evidence="1" id="KW-0853">WD repeat</keyword>
<dbReference type="AlphaFoldDB" id="A0A9Y4K6Q2"/>
<organism evidence="3 4">
    <name type="scientific">Stegastes partitus</name>
    <name type="common">bicolor damselfish</name>
    <dbReference type="NCBI Taxonomy" id="144197"/>
    <lineage>
        <taxon>Eukaryota</taxon>
        <taxon>Metazoa</taxon>
        <taxon>Chordata</taxon>
        <taxon>Craniata</taxon>
        <taxon>Vertebrata</taxon>
        <taxon>Euteleostomi</taxon>
        <taxon>Actinopterygii</taxon>
        <taxon>Neopterygii</taxon>
        <taxon>Teleostei</taxon>
        <taxon>Neoteleostei</taxon>
        <taxon>Acanthomorphata</taxon>
        <taxon>Ovalentaria</taxon>
        <taxon>Pomacentridae</taxon>
        <taxon>Stegastes</taxon>
    </lineage>
</organism>
<dbReference type="Pfam" id="PF00400">
    <property type="entry name" value="WD40"/>
    <property type="match status" value="3"/>
</dbReference>
<dbReference type="RefSeq" id="XP_008283606.1">
    <property type="nucleotide sequence ID" value="XM_008285384.1"/>
</dbReference>
<dbReference type="PANTHER" id="PTHR44566:SF1">
    <property type="entry name" value="WD REPEAT-CONTAINING PROTEIN 25"/>
    <property type="match status" value="1"/>
</dbReference>
<name>A0A9Y4K6Q2_9TELE</name>
<dbReference type="PROSITE" id="PS50294">
    <property type="entry name" value="WD_REPEATS_REGION"/>
    <property type="match status" value="1"/>
</dbReference>
<sequence length="505" mass="55413">MSALVDYEDSDDDSLDQIEERASAVHAVSSEQNREVVSCEDSEAAPSPTGFTPERTALEYHGNTLDRTSPSLHPHPQPQSCTDWERQYCGSGDTAAPLSSPEAQGRMAPRQALPCIPQSSSEASNPAKRQLTAPPGVRPYIPKRQRLAASVQTVDPEHTAEQVEQGNQTRESHILSNVSARLKPYLTENPSAAGIPRRPLMSLGGHQGPVNTVQWCPVPHLSHLLLSASMDKTFKVWDGAESGRCLRVYTCHSGAVRDACWTPCGRRLLTGSFDNKAVITDVETGQQAVKLDNQFKVMCVALHPSSPEVFLCGGYSSAVKAWDSRSCKVVKVYKAGIQQTLDILFLRGGADLITSSDCVSRDSADRTLIAWDYQTTAKVSNQIYHERYTCPSLALHPLEESFVAQTNGNYVAVFSSQQPYRMNKRRRFEGHKVEGYAVQCDFSLDGTILASGSSTGCAHFYDYHNARMLHSVQAHSRPCLSVAQHPVLPATAATCDWTGEIKVWH</sequence>
<dbReference type="GeneID" id="103359837"/>
<dbReference type="PANTHER" id="PTHR44566">
    <property type="entry name" value="TRANSDUCIN/WD40 REPEAT-LIKE SUPERFAMILY PROTEIN"/>
    <property type="match status" value="1"/>
</dbReference>
<reference evidence="4" key="1">
    <citation type="submission" date="2025-08" db="UniProtKB">
        <authorList>
            <consortium name="RefSeq"/>
        </authorList>
    </citation>
    <scope>IDENTIFICATION</scope>
</reference>
<evidence type="ECO:0000313" key="4">
    <source>
        <dbReference type="RefSeq" id="XP_008283606.1"/>
    </source>
</evidence>
<dbReference type="PROSITE" id="PS50082">
    <property type="entry name" value="WD_REPEATS_2"/>
    <property type="match status" value="2"/>
</dbReference>
<evidence type="ECO:0000313" key="3">
    <source>
        <dbReference type="Proteomes" id="UP000694891"/>
    </source>
</evidence>
<keyword evidence="3" id="KW-1185">Reference proteome</keyword>
<dbReference type="SUPFAM" id="SSF50978">
    <property type="entry name" value="WD40 repeat-like"/>
    <property type="match status" value="1"/>
</dbReference>
<evidence type="ECO:0000256" key="2">
    <source>
        <dbReference type="SAM" id="MobiDB-lite"/>
    </source>
</evidence>
<dbReference type="Proteomes" id="UP000694891">
    <property type="component" value="Unplaced"/>
</dbReference>
<proteinExistence type="predicted"/>
<accession>A0A9Y4K6Q2</accession>
<protein>
    <submittedName>
        <fullName evidence="4">WD repeat-containing protein 25</fullName>
    </submittedName>
</protein>
<dbReference type="InterPro" id="IPR001680">
    <property type="entry name" value="WD40_rpt"/>
</dbReference>